<evidence type="ECO:0000256" key="1">
    <source>
        <dbReference type="ARBA" id="ARBA00022603"/>
    </source>
</evidence>
<dbReference type="Gene3D" id="3.20.20.330">
    <property type="entry name" value="Homocysteine-binding-like domain"/>
    <property type="match status" value="1"/>
</dbReference>
<evidence type="ECO:0000256" key="4">
    <source>
        <dbReference type="ARBA" id="ARBA00022833"/>
    </source>
</evidence>
<dbReference type="AlphaFoldDB" id="A0A6J7BQP9"/>
<dbReference type="EMBL" id="CAFBIZ010000047">
    <property type="protein sequence ID" value="CAB4847912.1"/>
    <property type="molecule type" value="Genomic_DNA"/>
</dbReference>
<dbReference type="GO" id="GO:0008898">
    <property type="term" value="F:S-adenosylmethionine-homocysteine S-methyltransferase activity"/>
    <property type="evidence" value="ECO:0007669"/>
    <property type="project" value="TreeGrafter"/>
</dbReference>
<evidence type="ECO:0000256" key="2">
    <source>
        <dbReference type="ARBA" id="ARBA00022679"/>
    </source>
</evidence>
<gene>
    <name evidence="6" type="ORF">UFOPK3268_00517</name>
</gene>
<dbReference type="InterPro" id="IPR051486">
    <property type="entry name" value="Hcy_S-methyltransferase"/>
</dbReference>
<dbReference type="GO" id="GO:0008270">
    <property type="term" value="F:zinc ion binding"/>
    <property type="evidence" value="ECO:0007669"/>
    <property type="project" value="InterPro"/>
</dbReference>
<dbReference type="InterPro" id="IPR036589">
    <property type="entry name" value="HCY_dom_sf"/>
</dbReference>
<dbReference type="PROSITE" id="PS50970">
    <property type="entry name" value="HCY"/>
    <property type="match status" value="1"/>
</dbReference>
<accession>A0A6J7BQP9</accession>
<dbReference type="PANTHER" id="PTHR46015">
    <property type="entry name" value="ZGC:172121"/>
    <property type="match status" value="1"/>
</dbReference>
<protein>
    <submittedName>
        <fullName evidence="6">Unannotated protein</fullName>
    </submittedName>
</protein>
<keyword evidence="2" id="KW-0808">Transferase</keyword>
<evidence type="ECO:0000259" key="5">
    <source>
        <dbReference type="PROSITE" id="PS50970"/>
    </source>
</evidence>
<proteinExistence type="predicted"/>
<feature type="domain" description="Hcy-binding" evidence="5">
    <location>
        <begin position="3"/>
        <end position="306"/>
    </location>
</feature>
<organism evidence="6">
    <name type="scientific">freshwater metagenome</name>
    <dbReference type="NCBI Taxonomy" id="449393"/>
    <lineage>
        <taxon>unclassified sequences</taxon>
        <taxon>metagenomes</taxon>
        <taxon>ecological metagenomes</taxon>
    </lineage>
</organism>
<reference evidence="6" key="1">
    <citation type="submission" date="2020-05" db="EMBL/GenBank/DDBJ databases">
        <authorList>
            <person name="Chiriac C."/>
            <person name="Salcher M."/>
            <person name="Ghai R."/>
            <person name="Kavagutti S V."/>
        </authorList>
    </citation>
    <scope>NUCLEOTIDE SEQUENCE</scope>
</reference>
<dbReference type="InterPro" id="IPR003726">
    <property type="entry name" value="HCY_dom"/>
</dbReference>
<evidence type="ECO:0000313" key="6">
    <source>
        <dbReference type="EMBL" id="CAB4847912.1"/>
    </source>
</evidence>
<dbReference type="NCBIfam" id="NF007020">
    <property type="entry name" value="PRK09485.1"/>
    <property type="match status" value="1"/>
</dbReference>
<keyword evidence="3" id="KW-0479">Metal-binding</keyword>
<dbReference type="InterPro" id="IPR017226">
    <property type="entry name" value="BHMT-like"/>
</dbReference>
<dbReference type="Pfam" id="PF02574">
    <property type="entry name" value="S-methyl_trans"/>
    <property type="match status" value="1"/>
</dbReference>
<keyword evidence="1" id="KW-0489">Methyltransferase</keyword>
<dbReference type="GO" id="GO:0033528">
    <property type="term" value="P:S-methylmethionine cycle"/>
    <property type="evidence" value="ECO:0007669"/>
    <property type="project" value="TreeGrafter"/>
</dbReference>
<evidence type="ECO:0000256" key="3">
    <source>
        <dbReference type="ARBA" id="ARBA00022723"/>
    </source>
</evidence>
<dbReference type="PANTHER" id="PTHR46015:SF1">
    <property type="entry name" value="HOMOCYSTEINE S-METHYLTRANSFERASE-LIKE ISOFORM 1"/>
    <property type="match status" value="1"/>
</dbReference>
<sequence length="309" mass="32673">MADNALRALLRSGPAVIDGGLASELEARGHDLSGTLWSARLLRDDPAAIRDVHAAYFRAGAAVGISASYQASRIGFVRHASTVDEADRLLRLSVAIVREARDLVAAEGAVRQMLVAASVGPYGATLHDGSEYRGRYGVAHDDLVRFHRERIEVLVDARPDLLAVETVPDLDEASAILEELRGVGVPAWMSFSCMDDERTCAGQPIEDAADLCGDATAIEAIGINCTKPEHIAGLVTRIRATRPELPIVVYPNAGRVWDGVASAWLGEGMDLLPRSAVAEWFDSGVSLVGGCCGLGPAAVADAVAVASRR</sequence>
<dbReference type="PIRSF" id="PIRSF037505">
    <property type="entry name" value="Betaine_HMT"/>
    <property type="match status" value="1"/>
</dbReference>
<dbReference type="GO" id="GO:0009086">
    <property type="term" value="P:methionine biosynthetic process"/>
    <property type="evidence" value="ECO:0007669"/>
    <property type="project" value="InterPro"/>
</dbReference>
<keyword evidence="4" id="KW-0862">Zinc</keyword>
<dbReference type="GO" id="GO:0032259">
    <property type="term" value="P:methylation"/>
    <property type="evidence" value="ECO:0007669"/>
    <property type="project" value="UniProtKB-KW"/>
</dbReference>
<name>A0A6J7BQP9_9ZZZZ</name>
<dbReference type="SUPFAM" id="SSF82282">
    <property type="entry name" value="Homocysteine S-methyltransferase"/>
    <property type="match status" value="1"/>
</dbReference>